<evidence type="ECO:0000313" key="12">
    <source>
        <dbReference type="Proteomes" id="UP000198680"/>
    </source>
</evidence>
<dbReference type="InterPro" id="IPR004550">
    <property type="entry name" value="AsnASE_II"/>
</dbReference>
<dbReference type="EC" id="3.5.1.1" evidence="2"/>
<dbReference type="PANTHER" id="PTHR11707">
    <property type="entry name" value="L-ASPARAGINASE"/>
    <property type="match status" value="1"/>
</dbReference>
<evidence type="ECO:0000256" key="6">
    <source>
        <dbReference type="PIRSR" id="PIRSR001220-2"/>
    </source>
</evidence>
<proteinExistence type="inferred from homology"/>
<keyword evidence="3" id="KW-0378">Hydrolase</keyword>
<dbReference type="AlphaFoldDB" id="A0A1G9Y8V5"/>
<dbReference type="PROSITE" id="PS00144">
    <property type="entry name" value="ASN_GLN_ASE_1"/>
    <property type="match status" value="1"/>
</dbReference>
<dbReference type="STRING" id="1137991.SAMN05660642_03917"/>
<dbReference type="RefSeq" id="WP_091222297.1">
    <property type="nucleotide sequence ID" value="NZ_FNHE01000011.1"/>
</dbReference>
<dbReference type="EMBL" id="FNHE01000011">
    <property type="protein sequence ID" value="SDN04843.1"/>
    <property type="molecule type" value="Genomic_DNA"/>
</dbReference>
<dbReference type="PRINTS" id="PR00139">
    <property type="entry name" value="ASNGLNASE"/>
</dbReference>
<dbReference type="SUPFAM" id="SSF53774">
    <property type="entry name" value="Glutaminase/Asparaginase"/>
    <property type="match status" value="1"/>
</dbReference>
<reference evidence="12" key="1">
    <citation type="submission" date="2016-10" db="EMBL/GenBank/DDBJ databases">
        <authorList>
            <person name="Varghese N."/>
            <person name="Submissions S."/>
        </authorList>
    </citation>
    <scope>NUCLEOTIDE SEQUENCE [LARGE SCALE GENOMIC DNA]</scope>
    <source>
        <strain evidence="12">DSM 45419</strain>
    </source>
</reference>
<comment type="catalytic activity">
    <reaction evidence="4">
        <text>L-asparagine + H2O = L-aspartate + NH4(+)</text>
        <dbReference type="Rhea" id="RHEA:21016"/>
        <dbReference type="ChEBI" id="CHEBI:15377"/>
        <dbReference type="ChEBI" id="CHEBI:28938"/>
        <dbReference type="ChEBI" id="CHEBI:29991"/>
        <dbReference type="ChEBI" id="CHEBI:58048"/>
        <dbReference type="EC" id="3.5.1.1"/>
    </reaction>
</comment>
<evidence type="ECO:0000259" key="10">
    <source>
        <dbReference type="Pfam" id="PF17763"/>
    </source>
</evidence>
<dbReference type="Gene3D" id="3.40.50.1170">
    <property type="entry name" value="L-asparaginase, N-terminal domain"/>
    <property type="match status" value="1"/>
</dbReference>
<dbReference type="PROSITE" id="PS51732">
    <property type="entry name" value="ASN_GLN_ASE_3"/>
    <property type="match status" value="1"/>
</dbReference>
<dbReference type="SMART" id="SM00870">
    <property type="entry name" value="Asparaginase"/>
    <property type="match status" value="1"/>
</dbReference>
<feature type="binding site" evidence="6">
    <location>
        <begin position="85"/>
        <end position="86"/>
    </location>
    <ligand>
        <name>substrate</name>
    </ligand>
</feature>
<protein>
    <recommendedName>
        <fullName evidence="2">asparaginase</fullName>
        <ecNumber evidence="2">3.5.1.1</ecNumber>
    </recommendedName>
</protein>
<evidence type="ECO:0000256" key="7">
    <source>
        <dbReference type="PROSITE-ProRule" id="PRU10099"/>
    </source>
</evidence>
<feature type="binding site" evidence="6">
    <location>
        <position position="53"/>
    </location>
    <ligand>
        <name>substrate</name>
    </ligand>
</feature>
<sequence>MARVHLLATGGTIASRRTDDGLSATTPAAELLAAAGPLPGLEVTVSDLTTVPSFALTGADVRGLLREVREHLAGGVDGVVVTHGTDTMEESAFLADLVHDDPRPVVFTGAQRPFDAPAPDGPANLADALRVAADPAARDLGALLAFDGLVFAARGVRKVETLRGAAFGAPGRGPVLRVAGGAVVPLGRPPRPPALPLDLAADLPRVDVVACAQGSDDALLRAAVAAGAAGVVLEAFGAGNVPPPVAAAAAELVAGGVPVLVCSRVPSGPVAPLYAGGGASLARDGALFGGDLSPWQGRLLLAAALALDPRDPGRVLAGRL</sequence>
<gene>
    <name evidence="11" type="ORF">SAMN05660642_03917</name>
</gene>
<evidence type="ECO:0000256" key="2">
    <source>
        <dbReference type="ARBA" id="ARBA00012920"/>
    </source>
</evidence>
<dbReference type="InterPro" id="IPR040919">
    <property type="entry name" value="Asparaginase_C"/>
</dbReference>
<evidence type="ECO:0000256" key="8">
    <source>
        <dbReference type="PROSITE-ProRule" id="PRU10100"/>
    </source>
</evidence>
<feature type="active site" evidence="8">
    <location>
        <position position="85"/>
    </location>
</feature>
<comment type="similarity">
    <text evidence="1">Belongs to the asparaginase 1 family.</text>
</comment>
<feature type="domain" description="Asparaginase/glutaminase C-terminal" evidence="10">
    <location>
        <begin position="205"/>
        <end position="307"/>
    </location>
</feature>
<dbReference type="Pfam" id="PF00710">
    <property type="entry name" value="Asparaginase"/>
    <property type="match status" value="1"/>
</dbReference>
<dbReference type="Proteomes" id="UP000198680">
    <property type="component" value="Unassembled WGS sequence"/>
</dbReference>
<keyword evidence="12" id="KW-1185">Reference proteome</keyword>
<dbReference type="InterPro" id="IPR027475">
    <property type="entry name" value="Asparaginase/glutaminase_AS2"/>
</dbReference>
<dbReference type="PANTHER" id="PTHR11707:SF28">
    <property type="entry name" value="60 KDA LYSOPHOSPHOLIPASE"/>
    <property type="match status" value="1"/>
</dbReference>
<dbReference type="GO" id="GO:0004067">
    <property type="term" value="F:asparaginase activity"/>
    <property type="evidence" value="ECO:0007669"/>
    <property type="project" value="UniProtKB-UniRule"/>
</dbReference>
<feature type="active site" evidence="7">
    <location>
        <position position="12"/>
    </location>
</feature>
<dbReference type="InterPro" id="IPR037152">
    <property type="entry name" value="L-asparaginase_N_sf"/>
</dbReference>
<evidence type="ECO:0000256" key="3">
    <source>
        <dbReference type="ARBA" id="ARBA00022801"/>
    </source>
</evidence>
<dbReference type="OrthoDB" id="9788068at2"/>
<dbReference type="InterPro" id="IPR027474">
    <property type="entry name" value="L-asparaginase_N"/>
</dbReference>
<evidence type="ECO:0000256" key="5">
    <source>
        <dbReference type="PIRSR" id="PIRSR001220-1"/>
    </source>
</evidence>
<evidence type="ECO:0000259" key="9">
    <source>
        <dbReference type="Pfam" id="PF00710"/>
    </source>
</evidence>
<evidence type="ECO:0000256" key="4">
    <source>
        <dbReference type="ARBA" id="ARBA00049366"/>
    </source>
</evidence>
<feature type="active site" description="O-isoaspartyl threonine intermediate" evidence="5">
    <location>
        <position position="12"/>
    </location>
</feature>
<name>A0A1G9Y8V5_9ACTN</name>
<dbReference type="Gene3D" id="3.40.50.40">
    <property type="match status" value="1"/>
</dbReference>
<dbReference type="InterPro" id="IPR006034">
    <property type="entry name" value="Asparaginase/glutaminase-like"/>
</dbReference>
<evidence type="ECO:0000313" key="11">
    <source>
        <dbReference type="EMBL" id="SDN04843.1"/>
    </source>
</evidence>
<dbReference type="InterPro" id="IPR036152">
    <property type="entry name" value="Asp/glu_Ase-like_sf"/>
</dbReference>
<dbReference type="PIRSF" id="PIRSF001220">
    <property type="entry name" value="L-ASNase_gatD"/>
    <property type="match status" value="1"/>
</dbReference>
<dbReference type="CDD" id="cd08964">
    <property type="entry name" value="L-asparaginase_II"/>
    <property type="match status" value="1"/>
</dbReference>
<dbReference type="PROSITE" id="PS00917">
    <property type="entry name" value="ASN_GLN_ASE_2"/>
    <property type="match status" value="1"/>
</dbReference>
<dbReference type="InterPro" id="IPR027473">
    <property type="entry name" value="L-asparaginase_C"/>
</dbReference>
<feature type="domain" description="L-asparaginase N-terminal" evidence="9">
    <location>
        <begin position="3"/>
        <end position="183"/>
    </location>
</feature>
<dbReference type="InterPro" id="IPR020827">
    <property type="entry name" value="Asparaginase/glutaminase_AS1"/>
</dbReference>
<dbReference type="SFLD" id="SFLDS00057">
    <property type="entry name" value="Glutaminase/Asparaginase"/>
    <property type="match status" value="1"/>
</dbReference>
<evidence type="ECO:0000256" key="1">
    <source>
        <dbReference type="ARBA" id="ARBA00010518"/>
    </source>
</evidence>
<organism evidence="11 12">
    <name type="scientific">Geodermatophilus siccatus</name>
    <dbReference type="NCBI Taxonomy" id="1137991"/>
    <lineage>
        <taxon>Bacteria</taxon>
        <taxon>Bacillati</taxon>
        <taxon>Actinomycetota</taxon>
        <taxon>Actinomycetes</taxon>
        <taxon>Geodermatophilales</taxon>
        <taxon>Geodermatophilaceae</taxon>
        <taxon>Geodermatophilus</taxon>
    </lineage>
</organism>
<dbReference type="Pfam" id="PF17763">
    <property type="entry name" value="Asparaginase_C"/>
    <property type="match status" value="1"/>
</dbReference>
<dbReference type="PIRSF" id="PIRSF500176">
    <property type="entry name" value="L_ASNase"/>
    <property type="match status" value="1"/>
</dbReference>
<accession>A0A1G9Y8V5</accession>
<dbReference type="GO" id="GO:0006528">
    <property type="term" value="P:asparagine metabolic process"/>
    <property type="evidence" value="ECO:0007669"/>
    <property type="project" value="InterPro"/>
</dbReference>